<dbReference type="CDD" id="cd19609">
    <property type="entry name" value="NTD_TDP-43"/>
    <property type="match status" value="1"/>
</dbReference>
<dbReference type="InterPro" id="IPR041105">
    <property type="entry name" value="TDP-43_N"/>
</dbReference>
<dbReference type="Proteomes" id="UP000035681">
    <property type="component" value="Unplaced"/>
</dbReference>
<evidence type="ECO:0000259" key="6">
    <source>
        <dbReference type="Pfam" id="PF18694"/>
    </source>
</evidence>
<accession>A0AAF5CQ76</accession>
<keyword evidence="7" id="KW-1185">Reference proteome</keyword>
<dbReference type="GO" id="GO:0031588">
    <property type="term" value="C:nucleotide-activated protein kinase complex"/>
    <property type="evidence" value="ECO:0007669"/>
    <property type="project" value="TreeGrafter"/>
</dbReference>
<dbReference type="SUPFAM" id="SSF81296">
    <property type="entry name" value="E set domains"/>
    <property type="match status" value="1"/>
</dbReference>
<evidence type="ECO:0000259" key="5">
    <source>
        <dbReference type="Pfam" id="PF16561"/>
    </source>
</evidence>
<reference evidence="8" key="1">
    <citation type="submission" date="2024-02" db="UniProtKB">
        <authorList>
            <consortium name="WormBaseParasite"/>
        </authorList>
    </citation>
    <scope>IDENTIFICATION</scope>
</reference>
<evidence type="ECO:0000313" key="8">
    <source>
        <dbReference type="WBParaSite" id="TCONS_00000115.p1"/>
    </source>
</evidence>
<sequence length="519" mass="59547">MTAVVGMTNIDDGPPKGWVRIQMEPIDVPLEGDGSILFSSIQSSIPGAHSLYYKENGIQKALKFDSSNGRICKPFQGWDSLPIFVNIAHGCQPYGKKVDSYTAAVEKFEKSVELVQKMIAGTYGKKSKGLDSLTVGALLRDKGLLKKGLLKEESIEKEIVMKEENLKKELPKSDDGQMKKIENEMNELKKSNNTLVKELNECKEWMMEAKKIINGLREATPLSEKKSTSDMSYESQTNTLENMDSSKILSDSHETKALQFENDTLRQELVMAEQKIAELQDEISKKDFTMNNNRFKSPHFQPTNLYTNQPNSPHNHQQYNPFCQHNNQHFHLPPQPMSCRGSGSCCNMGYPSYLDNPLYKAPYEEELNLKRKQLELADNRIHTLEEELELEKKRIEKNDSNLRHGFLIRKQPCGLRNTNDILITDFLVRNNYEMKRTWFEVELPWKATDVFIVGSFTNWECALKCNPLRNSHNKYGIWCDVPKGTHEFKFIADGAWIHSTFYQACSNDFKTLNNFISVN</sequence>
<dbReference type="GO" id="GO:0005737">
    <property type="term" value="C:cytoplasm"/>
    <property type="evidence" value="ECO:0007669"/>
    <property type="project" value="TreeGrafter"/>
</dbReference>
<dbReference type="Gene3D" id="2.60.40.10">
    <property type="entry name" value="Immunoglobulins"/>
    <property type="match status" value="1"/>
</dbReference>
<dbReference type="InterPro" id="IPR050827">
    <property type="entry name" value="CRP1_MDG1_kinase"/>
</dbReference>
<dbReference type="Pfam" id="PF16561">
    <property type="entry name" value="AMPK1_CBM"/>
    <property type="match status" value="1"/>
</dbReference>
<keyword evidence="4" id="KW-0175">Coiled coil</keyword>
<dbReference type="PANTHER" id="PTHR10343:SF84">
    <property type="entry name" value="5'-AMP-ACTIVATED PROTEIN KINASE SUBUNIT BETA-1"/>
    <property type="match status" value="1"/>
</dbReference>
<evidence type="ECO:0000256" key="1">
    <source>
        <dbReference type="ARBA" id="ARBA00010926"/>
    </source>
</evidence>
<dbReference type="WBParaSite" id="TCONS_00000115.p1">
    <property type="protein sequence ID" value="TCONS_00000115.p1"/>
    <property type="gene ID" value="XLOC_000124"/>
</dbReference>
<comment type="function">
    <text evidence="2">Non-catalytic subunit of AMP-activated protein kinase (AMPK), an energy sensor protein kinase that plays a key role in regulating cellular energy metabolism. In response to reduction of intracellular ATP levels, AMPK activates energy-producing pathways and inhibits energy-consuming processes: inhibits protein, carbohydrate and lipid biosynthesis, as well as cell growth and proliferation. AMPK acts via direct phosphorylation of metabolic enzymes, and by longer-term effects via phosphorylation of transcription regulators. Also acts as a regulator of cellular polarity by remodeling the actin cytoskeleton; probably by indirectly activating myosin. Beta non-catalytic subunit acts as a scaffold on which the AMPK complex assembles, via its C-terminus that bridges alpha (PRKAA1 or PRKAA2) and gamma subunits (PRKAG1, PRKAG2 or PRKAG3).</text>
</comment>
<dbReference type="InterPro" id="IPR013783">
    <property type="entry name" value="Ig-like_fold"/>
</dbReference>
<evidence type="ECO:0000256" key="4">
    <source>
        <dbReference type="SAM" id="Coils"/>
    </source>
</evidence>
<dbReference type="PANTHER" id="PTHR10343">
    <property type="entry name" value="5'-AMP-ACTIVATED PROTEIN KINASE , BETA SUBUNIT"/>
    <property type="match status" value="1"/>
</dbReference>
<feature type="domain" description="TAR DNA-binding protein 43 N-terminal" evidence="6">
    <location>
        <begin position="22"/>
        <end position="86"/>
    </location>
</feature>
<dbReference type="AlphaFoldDB" id="A0AAF5CQ76"/>
<evidence type="ECO:0000256" key="3">
    <source>
        <dbReference type="ARBA" id="ARBA00040010"/>
    </source>
</evidence>
<organism evidence="7 8">
    <name type="scientific">Strongyloides stercoralis</name>
    <name type="common">Threadworm</name>
    <dbReference type="NCBI Taxonomy" id="6248"/>
    <lineage>
        <taxon>Eukaryota</taxon>
        <taxon>Metazoa</taxon>
        <taxon>Ecdysozoa</taxon>
        <taxon>Nematoda</taxon>
        <taxon>Chromadorea</taxon>
        <taxon>Rhabditida</taxon>
        <taxon>Tylenchina</taxon>
        <taxon>Panagrolaimomorpha</taxon>
        <taxon>Strongyloidoidea</taxon>
        <taxon>Strongyloididae</taxon>
        <taxon>Strongyloides</taxon>
    </lineage>
</organism>
<protein>
    <recommendedName>
        <fullName evidence="3">5'-AMP-activated protein kinase subunit beta-1</fullName>
    </recommendedName>
</protein>
<dbReference type="Pfam" id="PF18694">
    <property type="entry name" value="TDP-43_N"/>
    <property type="match status" value="1"/>
</dbReference>
<dbReference type="InterPro" id="IPR032640">
    <property type="entry name" value="AMPK1_CBM"/>
</dbReference>
<dbReference type="CDD" id="cd02859">
    <property type="entry name" value="E_set_AMPKbeta_like_N"/>
    <property type="match status" value="1"/>
</dbReference>
<dbReference type="InterPro" id="IPR014756">
    <property type="entry name" value="Ig_E-set"/>
</dbReference>
<evidence type="ECO:0000313" key="7">
    <source>
        <dbReference type="Proteomes" id="UP000035681"/>
    </source>
</evidence>
<feature type="domain" description="AMP-activated protein kinase glycogen-binding" evidence="5">
    <location>
        <begin position="446"/>
        <end position="519"/>
    </location>
</feature>
<dbReference type="GO" id="GO:0019901">
    <property type="term" value="F:protein kinase binding"/>
    <property type="evidence" value="ECO:0007669"/>
    <property type="project" value="TreeGrafter"/>
</dbReference>
<feature type="coiled-coil region" evidence="4">
    <location>
        <begin position="367"/>
        <end position="401"/>
    </location>
</feature>
<proteinExistence type="inferred from homology"/>
<feature type="coiled-coil region" evidence="4">
    <location>
        <begin position="255"/>
        <end position="282"/>
    </location>
</feature>
<dbReference type="GO" id="GO:0007165">
    <property type="term" value="P:signal transduction"/>
    <property type="evidence" value="ECO:0007669"/>
    <property type="project" value="TreeGrafter"/>
</dbReference>
<comment type="similarity">
    <text evidence="1">Belongs to the 5'-AMP-activated protein kinase beta subunit family.</text>
</comment>
<dbReference type="GO" id="GO:0005634">
    <property type="term" value="C:nucleus"/>
    <property type="evidence" value="ECO:0007669"/>
    <property type="project" value="TreeGrafter"/>
</dbReference>
<evidence type="ECO:0000256" key="2">
    <source>
        <dbReference type="ARBA" id="ARBA00025180"/>
    </source>
</evidence>
<name>A0AAF5CQ76_STRER</name>